<dbReference type="RefSeq" id="WP_377351928.1">
    <property type="nucleotide sequence ID" value="NZ_JBHTLQ010000001.1"/>
</dbReference>
<keyword evidence="4" id="KW-1185">Reference proteome</keyword>
<reference evidence="4" key="1">
    <citation type="journal article" date="2019" name="Int. J. Syst. Evol. Microbiol.">
        <title>The Global Catalogue of Microorganisms (GCM) 10K type strain sequencing project: providing services to taxonomists for standard genome sequencing and annotation.</title>
        <authorList>
            <consortium name="The Broad Institute Genomics Platform"/>
            <consortium name="The Broad Institute Genome Sequencing Center for Infectious Disease"/>
            <person name="Wu L."/>
            <person name="Ma J."/>
        </authorList>
    </citation>
    <scope>NUCLEOTIDE SEQUENCE [LARGE SCALE GENOMIC DNA]</scope>
    <source>
        <strain evidence="4">CCUG 55074</strain>
    </source>
</reference>
<dbReference type="CDD" id="cd12797">
    <property type="entry name" value="M23_peptidase"/>
    <property type="match status" value="1"/>
</dbReference>
<feature type="signal peptide" evidence="1">
    <location>
        <begin position="1"/>
        <end position="19"/>
    </location>
</feature>
<dbReference type="GO" id="GO:0016787">
    <property type="term" value="F:hydrolase activity"/>
    <property type="evidence" value="ECO:0007669"/>
    <property type="project" value="UniProtKB-KW"/>
</dbReference>
<dbReference type="EC" id="3.4.-.-" evidence="3"/>
<dbReference type="Gene3D" id="2.70.70.10">
    <property type="entry name" value="Glucose Permease (Domain IIA)"/>
    <property type="match status" value="1"/>
</dbReference>
<dbReference type="PANTHER" id="PTHR21666:SF270">
    <property type="entry name" value="MUREIN HYDROLASE ACTIVATOR ENVC"/>
    <property type="match status" value="1"/>
</dbReference>
<organism evidence="3 4">
    <name type="scientific">Phenylobacterium conjunctum</name>
    <dbReference type="NCBI Taxonomy" id="1298959"/>
    <lineage>
        <taxon>Bacteria</taxon>
        <taxon>Pseudomonadati</taxon>
        <taxon>Pseudomonadota</taxon>
        <taxon>Alphaproteobacteria</taxon>
        <taxon>Caulobacterales</taxon>
        <taxon>Caulobacteraceae</taxon>
        <taxon>Phenylobacterium</taxon>
    </lineage>
</organism>
<dbReference type="EMBL" id="JBHTLQ010000001">
    <property type="protein sequence ID" value="MFD1188972.1"/>
    <property type="molecule type" value="Genomic_DNA"/>
</dbReference>
<accession>A0ABW3SX40</accession>
<sequence>MRFLALTIALLTLPLAAVAAPTAFPIEVSAGKPPQAVMADGRARLLYELRLTNFAPRAVTVDQLSVRDAQGQVLATYDAKALDAMLQPIGHEPAQPGLLDAGRSLVVFVDLALAPGAKVPGALTHKVVFAYTRKNGQTERQEVPGPQVAVAPGSARVIAAPLSGPRWLAANALASLDHRRSQMQSDGHTFTAQRFAIDWIQIGPDGMLARNGGKHNADFYAYGAPVMAVADGTVTAIRDGQPENDGANTDRTVPVTLETIAGDYVIMDLGAGTWALYAHLQPGTLTVKPGDKVKAGQVLGKLGNSGNSDAPHLHFQLMDGPSPLGAEGVPHALAAFVDHGQAKDPAILEGTGAWTPAGAAVPRKAEFPLDNAVVDLSGR</sequence>
<evidence type="ECO:0000256" key="1">
    <source>
        <dbReference type="SAM" id="SignalP"/>
    </source>
</evidence>
<name>A0ABW3SX40_9CAUL</name>
<dbReference type="InterPro" id="IPR050570">
    <property type="entry name" value="Cell_wall_metabolism_enzyme"/>
</dbReference>
<evidence type="ECO:0000313" key="3">
    <source>
        <dbReference type="EMBL" id="MFD1188972.1"/>
    </source>
</evidence>
<feature type="domain" description="M23ase beta-sheet core" evidence="2">
    <location>
        <begin position="221"/>
        <end position="319"/>
    </location>
</feature>
<dbReference type="Pfam" id="PF01551">
    <property type="entry name" value="Peptidase_M23"/>
    <property type="match status" value="1"/>
</dbReference>
<dbReference type="Proteomes" id="UP001597216">
    <property type="component" value="Unassembled WGS sequence"/>
</dbReference>
<evidence type="ECO:0000259" key="2">
    <source>
        <dbReference type="Pfam" id="PF01551"/>
    </source>
</evidence>
<evidence type="ECO:0000313" key="4">
    <source>
        <dbReference type="Proteomes" id="UP001597216"/>
    </source>
</evidence>
<proteinExistence type="predicted"/>
<feature type="chain" id="PRO_5046361440" evidence="1">
    <location>
        <begin position="20"/>
        <end position="379"/>
    </location>
</feature>
<protein>
    <submittedName>
        <fullName evidence="3">M23 family metallopeptidase</fullName>
        <ecNumber evidence="3">3.4.-.-</ecNumber>
    </submittedName>
</protein>
<comment type="caution">
    <text evidence="3">The sequence shown here is derived from an EMBL/GenBank/DDBJ whole genome shotgun (WGS) entry which is preliminary data.</text>
</comment>
<keyword evidence="1" id="KW-0732">Signal</keyword>
<dbReference type="PANTHER" id="PTHR21666">
    <property type="entry name" value="PEPTIDASE-RELATED"/>
    <property type="match status" value="1"/>
</dbReference>
<gene>
    <name evidence="3" type="ORF">ACFQ27_00145</name>
</gene>
<dbReference type="InterPro" id="IPR011055">
    <property type="entry name" value="Dup_hybrid_motif"/>
</dbReference>
<dbReference type="InterPro" id="IPR016047">
    <property type="entry name" value="M23ase_b-sheet_dom"/>
</dbReference>
<keyword evidence="3" id="KW-0378">Hydrolase</keyword>
<dbReference type="SUPFAM" id="SSF51261">
    <property type="entry name" value="Duplicated hybrid motif"/>
    <property type="match status" value="1"/>
</dbReference>